<dbReference type="Pfam" id="PF07730">
    <property type="entry name" value="HisKA_3"/>
    <property type="match status" value="1"/>
</dbReference>
<dbReference type="SMART" id="SM00387">
    <property type="entry name" value="HATPase_c"/>
    <property type="match status" value="1"/>
</dbReference>
<dbReference type="InterPro" id="IPR011712">
    <property type="entry name" value="Sig_transdc_His_kin_sub3_dim/P"/>
</dbReference>
<feature type="domain" description="Histidine kinase" evidence="4">
    <location>
        <begin position="248"/>
        <end position="436"/>
    </location>
</feature>
<dbReference type="EMBL" id="CP121252">
    <property type="protein sequence ID" value="WFP15341.1"/>
    <property type="molecule type" value="Genomic_DNA"/>
</dbReference>
<keyword evidence="2 5" id="KW-0418">Kinase</keyword>
<evidence type="ECO:0000256" key="3">
    <source>
        <dbReference type="ARBA" id="ARBA00023012"/>
    </source>
</evidence>
<dbReference type="InterPro" id="IPR050482">
    <property type="entry name" value="Sensor_HK_TwoCompSys"/>
</dbReference>
<keyword evidence="1" id="KW-0808">Transferase</keyword>
<proteinExistence type="predicted"/>
<dbReference type="PANTHER" id="PTHR24421:SF58">
    <property type="entry name" value="SIGNAL TRANSDUCTION HISTIDINE-PROTEIN KINASE_PHOSPHATASE UHPB"/>
    <property type="match status" value="1"/>
</dbReference>
<evidence type="ECO:0000313" key="6">
    <source>
        <dbReference type="Proteomes" id="UP001219037"/>
    </source>
</evidence>
<evidence type="ECO:0000256" key="2">
    <source>
        <dbReference type="ARBA" id="ARBA00022777"/>
    </source>
</evidence>
<dbReference type="InterPro" id="IPR003594">
    <property type="entry name" value="HATPase_dom"/>
</dbReference>
<name>A0ABY8H315_9MICC</name>
<organism evidence="5 6">
    <name type="scientific">Citricoccus muralis</name>
    <dbReference type="NCBI Taxonomy" id="169134"/>
    <lineage>
        <taxon>Bacteria</taxon>
        <taxon>Bacillati</taxon>
        <taxon>Actinomycetota</taxon>
        <taxon>Actinomycetes</taxon>
        <taxon>Micrococcales</taxon>
        <taxon>Micrococcaceae</taxon>
        <taxon>Citricoccus</taxon>
    </lineage>
</organism>
<dbReference type="PANTHER" id="PTHR24421">
    <property type="entry name" value="NITRATE/NITRITE SENSOR PROTEIN NARX-RELATED"/>
    <property type="match status" value="1"/>
</dbReference>
<dbReference type="CDD" id="cd16917">
    <property type="entry name" value="HATPase_UhpB-NarQ-NarX-like"/>
    <property type="match status" value="1"/>
</dbReference>
<sequence>MITRQVRQMNRTTRRAILLHTASTVAVTAAMAVASSLISTAIAVEVARSNAEVIADTVAHAVVAPLTLVDLVGPNAEDPERIADEFEAFIDGGVLERVKIWQLVGDEAVVIYSDEPRNEGVRRAVDSELGARLDRGEVVVLDVPDDAEHQHEQGNDDLLEAFIGFTDASGHAMRLELYLVSTESDSLAAMLGVVLPISILGPAVLGAATLPLALRLARQLSRREEERQQLLHAALAASDRERHRLSARLHDHVIQDLASLGLTLERLGVESFSHDRAATELLQRAGELLDTDIEHLRTLLSEIAPSEFNESLETALGELARDLTSGRVRIDVDLDLKEPVGTEVATLIYRAARELVRNALDHGSPETVRLDLRSDHDGVNLCITDDGVGFDPQEPAPPGHCGISLIRHAVTDRGGSLDISSDEHGTRVEVWVPRDEPSRPAG</sequence>
<dbReference type="Gene3D" id="3.30.565.10">
    <property type="entry name" value="Histidine kinase-like ATPase, C-terminal domain"/>
    <property type="match status" value="1"/>
</dbReference>
<evidence type="ECO:0000256" key="1">
    <source>
        <dbReference type="ARBA" id="ARBA00022679"/>
    </source>
</evidence>
<gene>
    <name evidence="5" type="ORF">P8192_07840</name>
</gene>
<dbReference type="Gene3D" id="1.20.5.1930">
    <property type="match status" value="1"/>
</dbReference>
<evidence type="ECO:0000259" key="4">
    <source>
        <dbReference type="PROSITE" id="PS50109"/>
    </source>
</evidence>
<reference evidence="5 6" key="1">
    <citation type="submission" date="2023-04" db="EMBL/GenBank/DDBJ databases">
        <title>Funneling lignin-derived compounds into biodiesel using alkali-halophilic Citricoccus sp. P2.</title>
        <authorList>
            <person name="Luo C.-B."/>
        </authorList>
    </citation>
    <scope>NUCLEOTIDE SEQUENCE [LARGE SCALE GENOMIC DNA]</scope>
    <source>
        <strain evidence="5 6">P2</strain>
    </source>
</reference>
<dbReference type="InterPro" id="IPR005467">
    <property type="entry name" value="His_kinase_dom"/>
</dbReference>
<protein>
    <submittedName>
        <fullName evidence="5">Histidine kinase</fullName>
    </submittedName>
</protein>
<dbReference type="PROSITE" id="PS50109">
    <property type="entry name" value="HIS_KIN"/>
    <property type="match status" value="1"/>
</dbReference>
<evidence type="ECO:0000313" key="5">
    <source>
        <dbReference type="EMBL" id="WFP15341.1"/>
    </source>
</evidence>
<dbReference type="GO" id="GO:0016301">
    <property type="term" value="F:kinase activity"/>
    <property type="evidence" value="ECO:0007669"/>
    <property type="project" value="UniProtKB-KW"/>
</dbReference>
<dbReference type="InterPro" id="IPR036890">
    <property type="entry name" value="HATPase_C_sf"/>
</dbReference>
<dbReference type="Proteomes" id="UP001219037">
    <property type="component" value="Chromosome"/>
</dbReference>
<dbReference type="SUPFAM" id="SSF55874">
    <property type="entry name" value="ATPase domain of HSP90 chaperone/DNA topoisomerase II/histidine kinase"/>
    <property type="match status" value="1"/>
</dbReference>
<keyword evidence="6" id="KW-1185">Reference proteome</keyword>
<keyword evidence="3" id="KW-0902">Two-component regulatory system</keyword>
<dbReference type="Pfam" id="PF02518">
    <property type="entry name" value="HATPase_c"/>
    <property type="match status" value="1"/>
</dbReference>
<accession>A0ABY8H315</accession>
<dbReference type="RefSeq" id="WP_278155970.1">
    <property type="nucleotide sequence ID" value="NZ_CP121252.1"/>
</dbReference>